<evidence type="ECO:0000313" key="2">
    <source>
        <dbReference type="EnsemblMetazoa" id="AALFPA23_013134.P18953"/>
    </source>
</evidence>
<dbReference type="EnsemblMetazoa" id="AALFPA23_013134.R18953">
    <property type="protein sequence ID" value="AALFPA23_013134.P18953"/>
    <property type="gene ID" value="AALFPA23_013134"/>
</dbReference>
<reference evidence="3" key="1">
    <citation type="journal article" date="2015" name="Proc. Natl. Acad. Sci. U.S.A.">
        <title>Genome sequence of the Asian Tiger mosquito, Aedes albopictus, reveals insights into its biology, genetics, and evolution.</title>
        <authorList>
            <person name="Chen X.G."/>
            <person name="Jiang X."/>
            <person name="Gu J."/>
            <person name="Xu M."/>
            <person name="Wu Y."/>
            <person name="Deng Y."/>
            <person name="Zhang C."/>
            <person name="Bonizzoni M."/>
            <person name="Dermauw W."/>
            <person name="Vontas J."/>
            <person name="Armbruster P."/>
            <person name="Huang X."/>
            <person name="Yang Y."/>
            <person name="Zhang H."/>
            <person name="He W."/>
            <person name="Peng H."/>
            <person name="Liu Y."/>
            <person name="Wu K."/>
            <person name="Chen J."/>
            <person name="Lirakis M."/>
            <person name="Topalis P."/>
            <person name="Van Leeuwen T."/>
            <person name="Hall A.B."/>
            <person name="Jiang X."/>
            <person name="Thorpe C."/>
            <person name="Mueller R.L."/>
            <person name="Sun C."/>
            <person name="Waterhouse R.M."/>
            <person name="Yan G."/>
            <person name="Tu Z.J."/>
            <person name="Fang X."/>
            <person name="James A.A."/>
        </authorList>
    </citation>
    <scope>NUCLEOTIDE SEQUENCE [LARGE SCALE GENOMIC DNA]</scope>
    <source>
        <strain evidence="3">Foshan</strain>
    </source>
</reference>
<dbReference type="PANTHER" id="PTHR43686">
    <property type="entry name" value="SULFURTRANSFERASE-RELATED"/>
    <property type="match status" value="1"/>
</dbReference>
<dbReference type="RefSeq" id="XP_062703436.1">
    <property type="nucleotide sequence ID" value="XM_062847452.1"/>
</dbReference>
<dbReference type="Proteomes" id="UP000069940">
    <property type="component" value="Unassembled WGS sequence"/>
</dbReference>
<feature type="compositionally biased region" description="Polar residues" evidence="1">
    <location>
        <begin position="657"/>
        <end position="667"/>
    </location>
</feature>
<keyword evidence="3" id="KW-1185">Reference proteome</keyword>
<accession>A0ABM1YXX4</accession>
<feature type="compositionally biased region" description="Polar residues" evidence="1">
    <location>
        <begin position="998"/>
        <end position="1007"/>
    </location>
</feature>
<feature type="region of interest" description="Disordered" evidence="1">
    <location>
        <begin position="1066"/>
        <end position="1105"/>
    </location>
</feature>
<dbReference type="Gene3D" id="3.90.1150.10">
    <property type="entry name" value="Aspartate Aminotransferase, domain 1"/>
    <property type="match status" value="1"/>
</dbReference>
<dbReference type="InterPro" id="IPR015421">
    <property type="entry name" value="PyrdxlP-dep_Trfase_major"/>
</dbReference>
<dbReference type="InterPro" id="IPR014729">
    <property type="entry name" value="Rossmann-like_a/b/a_fold"/>
</dbReference>
<dbReference type="Gene3D" id="3.40.50.620">
    <property type="entry name" value="HUPs"/>
    <property type="match status" value="1"/>
</dbReference>
<dbReference type="InterPro" id="IPR015424">
    <property type="entry name" value="PyrdxlP-dep_Trfase"/>
</dbReference>
<feature type="region of interest" description="Disordered" evidence="1">
    <location>
        <begin position="759"/>
        <end position="795"/>
    </location>
</feature>
<feature type="compositionally biased region" description="Basic and acidic residues" evidence="1">
    <location>
        <begin position="981"/>
        <end position="995"/>
    </location>
</feature>
<dbReference type="GeneID" id="109412837"/>
<evidence type="ECO:0000313" key="3">
    <source>
        <dbReference type="Proteomes" id="UP000069940"/>
    </source>
</evidence>
<protein>
    <recommendedName>
        <fullName evidence="4">Aminotransferase class V domain-containing protein</fullName>
    </recommendedName>
</protein>
<dbReference type="SUPFAM" id="SSF52402">
    <property type="entry name" value="Adenine nucleotide alpha hydrolases-like"/>
    <property type="match status" value="1"/>
</dbReference>
<reference evidence="2" key="2">
    <citation type="submission" date="2025-05" db="UniProtKB">
        <authorList>
            <consortium name="EnsemblMetazoa"/>
        </authorList>
    </citation>
    <scope>IDENTIFICATION</scope>
    <source>
        <strain evidence="2">Foshan</strain>
    </source>
</reference>
<feature type="region of interest" description="Disordered" evidence="1">
    <location>
        <begin position="939"/>
        <end position="1024"/>
    </location>
</feature>
<organism evidence="2 3">
    <name type="scientific">Aedes albopictus</name>
    <name type="common">Asian tiger mosquito</name>
    <name type="synonym">Stegomyia albopicta</name>
    <dbReference type="NCBI Taxonomy" id="7160"/>
    <lineage>
        <taxon>Eukaryota</taxon>
        <taxon>Metazoa</taxon>
        <taxon>Ecdysozoa</taxon>
        <taxon>Arthropoda</taxon>
        <taxon>Hexapoda</taxon>
        <taxon>Insecta</taxon>
        <taxon>Pterygota</taxon>
        <taxon>Neoptera</taxon>
        <taxon>Endopterygota</taxon>
        <taxon>Diptera</taxon>
        <taxon>Nematocera</taxon>
        <taxon>Culicoidea</taxon>
        <taxon>Culicidae</taxon>
        <taxon>Culicinae</taxon>
        <taxon>Aedini</taxon>
        <taxon>Aedes</taxon>
        <taxon>Stegomyia</taxon>
    </lineage>
</organism>
<feature type="region of interest" description="Disordered" evidence="1">
    <location>
        <begin position="616"/>
        <end position="667"/>
    </location>
</feature>
<proteinExistence type="predicted"/>
<evidence type="ECO:0008006" key="4">
    <source>
        <dbReference type="Google" id="ProtNLM"/>
    </source>
</evidence>
<dbReference type="PANTHER" id="PTHR43686:SF1">
    <property type="entry name" value="AMINOTRAN_5 DOMAIN-CONTAINING PROTEIN"/>
    <property type="match status" value="1"/>
</dbReference>
<dbReference type="Gene3D" id="3.40.640.10">
    <property type="entry name" value="Type I PLP-dependent aspartate aminotransferase-like (Major domain)"/>
    <property type="match status" value="1"/>
</dbReference>
<feature type="compositionally biased region" description="Polar residues" evidence="1">
    <location>
        <begin position="682"/>
        <end position="697"/>
    </location>
</feature>
<feature type="compositionally biased region" description="Low complexity" evidence="1">
    <location>
        <begin position="1085"/>
        <end position="1095"/>
    </location>
</feature>
<dbReference type="SUPFAM" id="SSF53383">
    <property type="entry name" value="PLP-dependent transferases"/>
    <property type="match status" value="1"/>
</dbReference>
<feature type="region of interest" description="Disordered" evidence="1">
    <location>
        <begin position="682"/>
        <end position="701"/>
    </location>
</feature>
<evidence type="ECO:0000256" key="1">
    <source>
        <dbReference type="SAM" id="MobiDB-lite"/>
    </source>
</evidence>
<name>A0ABM1YXX4_AEDAL</name>
<dbReference type="InterPro" id="IPR015422">
    <property type="entry name" value="PyrdxlP-dep_Trfase_small"/>
</dbReference>
<sequence length="1382" mass="151229">MSLKKASRTKSLSLSGDDFPLRPAKPRAAFVTAKRPEDTMKILKYIDDNVIGKGVAFLGPYGRRKVVYADYASSGRSLQFLEDYINKEVLPAFGDTNCVSAVTGLQSHLYDNEARDLVRVAVGAATEDEVVFCDNPAERLCFLLSNSSLHHQKATQSLPPVLFVSTSEPIRNLRQWIDAGWHVERIIKNHEGFLDLVDLEKRLMQYSEAKRTMVGLFSGASRLTGILADDVATTILLHQYDALSIWDHSIVASCAPIVTNPILPGAQKDAIFFHCNKMIGGIQAPGVLVVKRKLVENSVSFLHDTVGVVEAVRAGLVLQLKESLGVQAIMSRMEKICKQILAHVRTIPEIALLGPPCTTAKRLTTLCFMVRHPRGAFLHHRFVVAVLNDVFGIQATADNMISDSLGINPQLAVEYDKVLNDESLKAASVHPGYIRITFPYFMPEAEVAFILEALKMVATEAWKLLPQYDVDDRTGEWRHHSNSLAKERKWLGAIRYTDGKMLFSDRRISGPGTFPQSYSDCLQTARNLFNRARKMAQKSTTDEVVLKLPNASLESLRWYMLPGEAHELLLGHSHSVKNTVPFDPTKIPENPLLMIHRHHSLSALDIKRFKSRSLPASPLQVSIRRQHSSSPSQSHSPTPTPTSSPPLVRFSLGGEVSNYSPPSPHQLQVTSLTNMRDISTSRNRCNSWGSPTSTATIGSPVDHGSLTNLDCAATTNAASNDETNCGGGNLDFFGPQTRNSLGLGQHQRRRSQAIALTSTAVPRTSGRTASLIERSPAMPTPSSVGRPAKQRSCSCSSQTDLSIGSTENLATAVGASLAPSLPNLLQSLPMGSSCSETAEDIQAYVKEVTKELATEIKSEIRDVISKVEDALESTDSLDMTGATMSSLGNISCNNDTKRDSISASDVVDYLREFSKGMMNDVKSEIRDVVNAVDEIISPEGCLGSRKNSPPDILKGNSAGGGGGGHRLLIKQRFSDITPDTSRPKSADIDKHRSESFPRPNSSTQAATAPSPEHSGPGFPYTGAIAKKSDLTSSMSSQDSGINMCFTEQDDKIRSALCKDRNRTISAHLEGDSARHQTPQRRVQSESAAPALAAPENPEPTRLPTTPEVVDVFTPKSALIRQSNVLKSSPSQELDSDAIPEGARWLNLPKDVWKQAAEALDDFGMIKDGDRILVCLSGSSSSLCLLHLLRQFVRARHLSNIQLATVTFGDCGVDPRALMLYLRELGVEYFYEQSDSSDNLQERLTQAAQRRGYNVLAMANTLDKLADCFLVSLLYKGKLNPLQAITTTPATAGAQQIRIIRPLLYIRERALEDFAAAKALPTRPSHLFTRPPDATNSILRTQEATNPNVYGNIRSALKPLMALRLESTKATYETLRASLDTRN</sequence>
<feature type="compositionally biased region" description="Polar residues" evidence="1">
    <location>
        <begin position="759"/>
        <end position="768"/>
    </location>
</feature>
<feature type="compositionally biased region" description="Low complexity" evidence="1">
    <location>
        <begin position="628"/>
        <end position="637"/>
    </location>
</feature>